<keyword evidence="15" id="KW-1185">Reference proteome</keyword>
<evidence type="ECO:0000256" key="9">
    <source>
        <dbReference type="ARBA" id="ARBA00048359"/>
    </source>
</evidence>
<dbReference type="PANTHER" id="PTHR42765">
    <property type="entry name" value="SOLEUCYL-TRNA SYNTHETASE"/>
    <property type="match status" value="1"/>
</dbReference>
<dbReference type="RefSeq" id="WP_149545292.1">
    <property type="nucleotide sequence ID" value="NZ_VTPS01000009.1"/>
</dbReference>
<dbReference type="FunFam" id="3.40.50.620:FF:000152">
    <property type="entry name" value="Isoleucine--tRNA ligase"/>
    <property type="match status" value="1"/>
</dbReference>
<keyword evidence="10" id="KW-0862">Zinc</keyword>
<dbReference type="InterPro" id="IPR002300">
    <property type="entry name" value="aa-tRNA-synth_Ia"/>
</dbReference>
<dbReference type="Pfam" id="PF06827">
    <property type="entry name" value="zf-FPG_IleRS"/>
    <property type="match status" value="1"/>
</dbReference>
<dbReference type="EC" id="6.1.1.5" evidence="10"/>
<dbReference type="GO" id="GO:0002161">
    <property type="term" value="F:aminoacyl-tRNA deacylase activity"/>
    <property type="evidence" value="ECO:0007669"/>
    <property type="project" value="InterPro"/>
</dbReference>
<comment type="domain">
    <text evidence="10">IleRS has two distinct active sites: one for aminoacylation and one for editing. The misactivated valine is translocated from the active site to the editing site, which sterically excludes the correctly activated isoleucine. The single editing site contains two valyl binding pockets, one specific for each substrate (Val-AMP or Val-tRNA(Ile)).</text>
</comment>
<keyword evidence="6 10" id="KW-0648">Protein biosynthesis</keyword>
<dbReference type="InterPro" id="IPR014729">
    <property type="entry name" value="Rossmann-like_a/b/a_fold"/>
</dbReference>
<comment type="caution">
    <text evidence="14">The sequence shown here is derived from an EMBL/GenBank/DDBJ whole genome shotgun (WGS) entry which is preliminary data.</text>
</comment>
<evidence type="ECO:0000256" key="4">
    <source>
        <dbReference type="ARBA" id="ARBA00022741"/>
    </source>
</evidence>
<dbReference type="GO" id="GO:0008270">
    <property type="term" value="F:zinc ion binding"/>
    <property type="evidence" value="ECO:0007669"/>
    <property type="project" value="UniProtKB-UniRule"/>
</dbReference>
<dbReference type="PROSITE" id="PS00178">
    <property type="entry name" value="AA_TRNA_LIGASE_I"/>
    <property type="match status" value="1"/>
</dbReference>
<dbReference type="GO" id="GO:0006428">
    <property type="term" value="P:isoleucyl-tRNA aminoacylation"/>
    <property type="evidence" value="ECO:0007669"/>
    <property type="project" value="UniProtKB-UniRule"/>
</dbReference>
<evidence type="ECO:0000256" key="2">
    <source>
        <dbReference type="ARBA" id="ARBA00022490"/>
    </source>
</evidence>
<evidence type="ECO:0000256" key="6">
    <source>
        <dbReference type="ARBA" id="ARBA00022917"/>
    </source>
</evidence>
<evidence type="ECO:0000259" key="12">
    <source>
        <dbReference type="Pfam" id="PF06827"/>
    </source>
</evidence>
<keyword evidence="4 10" id="KW-0547">Nucleotide-binding</keyword>
<evidence type="ECO:0000259" key="13">
    <source>
        <dbReference type="Pfam" id="PF08264"/>
    </source>
</evidence>
<evidence type="ECO:0000259" key="11">
    <source>
        <dbReference type="Pfam" id="PF00133"/>
    </source>
</evidence>
<dbReference type="Gene3D" id="1.10.10.830">
    <property type="entry name" value="Ile-tRNA synthetase CP2 domain-like"/>
    <property type="match status" value="1"/>
</dbReference>
<dbReference type="NCBIfam" id="TIGR00392">
    <property type="entry name" value="ileS"/>
    <property type="match status" value="1"/>
</dbReference>
<feature type="binding site" evidence="10">
    <location>
        <position position="898"/>
    </location>
    <ligand>
        <name>Zn(2+)</name>
        <dbReference type="ChEBI" id="CHEBI:29105"/>
    </ligand>
</feature>
<proteinExistence type="inferred from homology"/>
<accession>A0A5D8QBW1</accession>
<evidence type="ECO:0000256" key="7">
    <source>
        <dbReference type="ARBA" id="ARBA00023146"/>
    </source>
</evidence>
<feature type="domain" description="Methionyl/Valyl/Leucyl/Isoleucyl-tRNA synthetase anticodon-binding" evidence="13">
    <location>
        <begin position="683"/>
        <end position="840"/>
    </location>
</feature>
<evidence type="ECO:0000256" key="5">
    <source>
        <dbReference type="ARBA" id="ARBA00022840"/>
    </source>
</evidence>
<dbReference type="GO" id="GO:0005524">
    <property type="term" value="F:ATP binding"/>
    <property type="evidence" value="ECO:0007669"/>
    <property type="project" value="UniProtKB-UniRule"/>
</dbReference>
<dbReference type="Proteomes" id="UP000322976">
    <property type="component" value="Unassembled WGS sequence"/>
</dbReference>
<comment type="subunit">
    <text evidence="10">Monomer.</text>
</comment>
<keyword evidence="7 10" id="KW-0030">Aminoacyl-tRNA synthetase</keyword>
<evidence type="ECO:0000256" key="8">
    <source>
        <dbReference type="ARBA" id="ARBA00025217"/>
    </source>
</evidence>
<comment type="function">
    <text evidence="8 10">Catalyzes the attachment of isoleucine to tRNA(Ile). As IleRS can inadvertently accommodate and process structurally similar amino acids such as valine, to avoid such errors it has two additional distinct tRNA(Ile)-dependent editing activities. One activity is designated as 'pretransfer' editing and involves the hydrolysis of activated Val-AMP. The other activity is designated 'posttransfer' editing and involves deacylation of mischarged Val-tRNA(Ile).</text>
</comment>
<dbReference type="CDD" id="cd07960">
    <property type="entry name" value="Anticodon_Ia_Ile_BEm"/>
    <property type="match status" value="1"/>
</dbReference>
<feature type="binding site" evidence="10">
    <location>
        <position position="901"/>
    </location>
    <ligand>
        <name>Zn(2+)</name>
        <dbReference type="ChEBI" id="CHEBI:29105"/>
    </ligand>
</feature>
<keyword evidence="3 10" id="KW-0436">Ligase</keyword>
<dbReference type="GO" id="GO:0000049">
    <property type="term" value="F:tRNA binding"/>
    <property type="evidence" value="ECO:0007669"/>
    <property type="project" value="InterPro"/>
</dbReference>
<dbReference type="HAMAP" id="MF_02002">
    <property type="entry name" value="Ile_tRNA_synth_type1"/>
    <property type="match status" value="1"/>
</dbReference>
<protein>
    <recommendedName>
        <fullName evidence="10">Isoleucine--tRNA ligase</fullName>
        <ecNumber evidence="10">6.1.1.5</ecNumber>
    </recommendedName>
    <alternativeName>
        <fullName evidence="10">Isoleucyl-tRNA synthetase</fullName>
        <shortName evidence="10">IleRS</shortName>
    </alternativeName>
</protein>
<dbReference type="FunFam" id="1.10.730.20:FF:000001">
    <property type="entry name" value="Isoleucine--tRNA ligase"/>
    <property type="match status" value="1"/>
</dbReference>
<keyword evidence="2 10" id="KW-0963">Cytoplasm</keyword>
<feature type="short sequence motif" description="'HIGH' region" evidence="10">
    <location>
        <begin position="57"/>
        <end position="67"/>
    </location>
</feature>
<feature type="binding site" evidence="10">
    <location>
        <position position="918"/>
    </location>
    <ligand>
        <name>Zn(2+)</name>
        <dbReference type="ChEBI" id="CHEBI:29105"/>
    </ligand>
</feature>
<dbReference type="InterPro" id="IPR009008">
    <property type="entry name" value="Val/Leu/Ile-tRNA-synth_edit"/>
</dbReference>
<dbReference type="InterPro" id="IPR013155">
    <property type="entry name" value="M/V/L/I-tRNA-synth_anticd-bd"/>
</dbReference>
<dbReference type="InterPro" id="IPR023585">
    <property type="entry name" value="Ile-tRNA-ligase_type1"/>
</dbReference>
<feature type="binding site" evidence="10">
    <location>
        <position position="921"/>
    </location>
    <ligand>
        <name>Zn(2+)</name>
        <dbReference type="ChEBI" id="CHEBI:29105"/>
    </ligand>
</feature>
<dbReference type="PRINTS" id="PR00984">
    <property type="entry name" value="TRNASYNTHILE"/>
</dbReference>
<dbReference type="GO" id="GO:0004822">
    <property type="term" value="F:isoleucine-tRNA ligase activity"/>
    <property type="evidence" value="ECO:0007669"/>
    <property type="project" value="UniProtKB-UniRule"/>
</dbReference>
<dbReference type="AlphaFoldDB" id="A0A5D8QBW1"/>
<dbReference type="Pfam" id="PF08264">
    <property type="entry name" value="Anticodon_1"/>
    <property type="match status" value="1"/>
</dbReference>
<dbReference type="Gene3D" id="3.40.50.620">
    <property type="entry name" value="HUPs"/>
    <property type="match status" value="2"/>
</dbReference>
<feature type="short sequence motif" description="'KMSKS' region" evidence="10">
    <location>
        <begin position="600"/>
        <end position="604"/>
    </location>
</feature>
<gene>
    <name evidence="10 14" type="primary">ileS</name>
    <name evidence="14" type="ORF">FWJ32_07255</name>
</gene>
<dbReference type="PANTHER" id="PTHR42765:SF1">
    <property type="entry name" value="ISOLEUCINE--TRNA LIGASE, MITOCHONDRIAL"/>
    <property type="match status" value="1"/>
</dbReference>
<reference evidence="14 15" key="1">
    <citation type="submission" date="2019-08" db="EMBL/GenBank/DDBJ databases">
        <title>Calorimonas adulescens gen. nov., sp. nov., an anaerobic thermophilic bacterium from Sakhalin hot spring.</title>
        <authorList>
            <person name="Khomyakova M.A."/>
            <person name="Merkel A.Y."/>
            <person name="Novikov A."/>
            <person name="Bonch-Osmolovskaya E.A."/>
            <person name="Slobodkin A.I."/>
        </authorList>
    </citation>
    <scope>NUCLEOTIDE SEQUENCE [LARGE SCALE GENOMIC DNA]</scope>
    <source>
        <strain evidence="14 15">A05MB</strain>
    </source>
</reference>
<feature type="binding site" evidence="10">
    <location>
        <position position="603"/>
    </location>
    <ligand>
        <name>ATP</name>
        <dbReference type="ChEBI" id="CHEBI:30616"/>
    </ligand>
</feature>
<evidence type="ECO:0000256" key="3">
    <source>
        <dbReference type="ARBA" id="ARBA00022598"/>
    </source>
</evidence>
<evidence type="ECO:0000313" key="14">
    <source>
        <dbReference type="EMBL" id="TZE82021.1"/>
    </source>
</evidence>
<sequence>MDYNETLNLPKTSFPMKANLPSKEPEILKFWDEIDINALVLDKNKDKPKYILHDGPPYANGDLHLGHTLNKILKDIINKYKSMRGYNTPYVPGWDTHGLPIEAQAIKKLGINKNEINPVEFRKMCRQYALEQVDIQREEFKRLGVRGDWDHPYLTLNPEFEAKQIEIFGQMAEKGYIYKGLKPVYWCTTCETALAEAEIEYKDETADSIYVKFGVTDDRGLFRKLIDDISKIYFVIWTTTTWTIPANLAISLNPEFDYSLVAANGEVYVMATELVKSVLHDLNISEYKILGSFKGQEMEGIKTKHPLYDRDSVIIVGDHVTLDTGTGCVHTAPGHGEEDFIVGQKYGLPAFNPVDEKGFFKAEAGKYAGMKYYNANREIEKDLAEAGALLGKKKILHSYPHCWRCKNPVIFRATEQWFASVKGFREEALKAIKEVEWVPEWGEERITNMVKDREDWCISRQRLWGVPIPIFYCQECGEALIDKETIAKISDIFREKGSDAWFEMSPEELLPEGKKCRCGSTNFRKETDIMDVWFDSGSTHAAVLETRDDLRWPADMYLEGSDQHRGWFQSSLLTSVATRGKAPYRSVLTHGFVVDGEGRKMSKSLGNGIDPDEIIKKYGAEILRLWVISSDYTSDVRISDKILGQLTEVYKKIRNTIRFMLGNLYDFDPDKDMVGYQDMEEIDKWALLRLERLKDRINDAYEGYQYHLIYHLFHNFCVVDMSNQYLDIIKDRLYTFKANSKERRSAQTALYIILNDMIKLIAPVLSFTTEEAWGYMPHRKDENYESVQLTDWPEKNEDYIDIELEDRWNKIMDIRGEVTRALEIARNSKIIGHSLNAEVTLYPSDDIKDTVNYFYNKLDTIFIVSKVNVCNYEDAGDDITYETESLKIKVQQAPGQKCSRCWVYSETVGQDPEHPDLCHKCITNL</sequence>
<dbReference type="InterPro" id="IPR002301">
    <property type="entry name" value="Ile-tRNA-ligase"/>
</dbReference>
<feature type="domain" description="Aminoacyl-tRNA synthetase class Ia" evidence="11">
    <location>
        <begin position="27"/>
        <end position="639"/>
    </location>
</feature>
<evidence type="ECO:0000256" key="1">
    <source>
        <dbReference type="ARBA" id="ARBA00006887"/>
    </source>
</evidence>
<dbReference type="SUPFAM" id="SSF47323">
    <property type="entry name" value="Anticodon-binding domain of a subclass of class I aminoacyl-tRNA synthetases"/>
    <property type="match status" value="1"/>
</dbReference>
<dbReference type="EMBL" id="VTPS01000009">
    <property type="protein sequence ID" value="TZE82021.1"/>
    <property type="molecule type" value="Genomic_DNA"/>
</dbReference>
<dbReference type="CDD" id="cd00818">
    <property type="entry name" value="IleRS_core"/>
    <property type="match status" value="1"/>
</dbReference>
<name>A0A5D8QBW1_9THEO</name>
<dbReference type="InterPro" id="IPR033708">
    <property type="entry name" value="Anticodon_Ile_BEm"/>
</dbReference>
<feature type="binding site" evidence="10">
    <location>
        <position position="559"/>
    </location>
    <ligand>
        <name>L-isoleucyl-5'-AMP</name>
        <dbReference type="ChEBI" id="CHEBI:178002"/>
    </ligand>
</feature>
<comment type="similarity">
    <text evidence="1 10">Belongs to the class-I aminoacyl-tRNA synthetase family. IleS type 1 subfamily.</text>
</comment>
<dbReference type="InterPro" id="IPR010663">
    <property type="entry name" value="Znf_FPG/IleRS"/>
</dbReference>
<comment type="subcellular location">
    <subcellularLocation>
        <location evidence="10">Cytoplasm</location>
    </subcellularLocation>
</comment>
<dbReference type="Pfam" id="PF00133">
    <property type="entry name" value="tRNA-synt_1"/>
    <property type="match status" value="1"/>
</dbReference>
<dbReference type="SUPFAM" id="SSF50677">
    <property type="entry name" value="ValRS/IleRS/LeuRS editing domain"/>
    <property type="match status" value="1"/>
</dbReference>
<dbReference type="InterPro" id="IPR050081">
    <property type="entry name" value="Ile-tRNA_ligase"/>
</dbReference>
<organism evidence="14 15">
    <name type="scientific">Calorimonas adulescens</name>
    <dbReference type="NCBI Taxonomy" id="2606906"/>
    <lineage>
        <taxon>Bacteria</taxon>
        <taxon>Bacillati</taxon>
        <taxon>Bacillota</taxon>
        <taxon>Clostridia</taxon>
        <taxon>Thermoanaerobacterales</taxon>
        <taxon>Thermoanaerobacteraceae</taxon>
        <taxon>Calorimonas</taxon>
    </lineage>
</organism>
<comment type="catalytic activity">
    <reaction evidence="9 10">
        <text>tRNA(Ile) + L-isoleucine + ATP = L-isoleucyl-tRNA(Ile) + AMP + diphosphate</text>
        <dbReference type="Rhea" id="RHEA:11060"/>
        <dbReference type="Rhea" id="RHEA-COMP:9666"/>
        <dbReference type="Rhea" id="RHEA-COMP:9695"/>
        <dbReference type="ChEBI" id="CHEBI:30616"/>
        <dbReference type="ChEBI" id="CHEBI:33019"/>
        <dbReference type="ChEBI" id="CHEBI:58045"/>
        <dbReference type="ChEBI" id="CHEBI:78442"/>
        <dbReference type="ChEBI" id="CHEBI:78528"/>
        <dbReference type="ChEBI" id="CHEBI:456215"/>
        <dbReference type="EC" id="6.1.1.5"/>
    </reaction>
</comment>
<keyword evidence="5 10" id="KW-0067">ATP-binding</keyword>
<evidence type="ECO:0000313" key="15">
    <source>
        <dbReference type="Proteomes" id="UP000322976"/>
    </source>
</evidence>
<keyword evidence="10" id="KW-0479">Metal-binding</keyword>
<dbReference type="Gene3D" id="1.10.730.20">
    <property type="match status" value="1"/>
</dbReference>
<dbReference type="InterPro" id="IPR001412">
    <property type="entry name" value="aa-tRNA-synth_I_CS"/>
</dbReference>
<dbReference type="SUPFAM" id="SSF52374">
    <property type="entry name" value="Nucleotidylyl transferase"/>
    <property type="match status" value="1"/>
</dbReference>
<evidence type="ECO:0000256" key="10">
    <source>
        <dbReference type="HAMAP-Rule" id="MF_02002"/>
    </source>
</evidence>
<dbReference type="InterPro" id="IPR009080">
    <property type="entry name" value="tRNAsynth_Ia_anticodon-bd"/>
</dbReference>
<comment type="cofactor">
    <cofactor evidence="10">
        <name>Zn(2+)</name>
        <dbReference type="ChEBI" id="CHEBI:29105"/>
    </cofactor>
    <text evidence="10">Binds 1 zinc ion per subunit.</text>
</comment>
<feature type="domain" description="Zinc finger FPG/IleRS-type" evidence="12">
    <location>
        <begin position="895"/>
        <end position="923"/>
    </location>
</feature>
<dbReference type="GO" id="GO:0005829">
    <property type="term" value="C:cytosol"/>
    <property type="evidence" value="ECO:0007669"/>
    <property type="project" value="TreeGrafter"/>
</dbReference>